<feature type="binding site" evidence="10">
    <location>
        <position position="71"/>
    </location>
    <ligand>
        <name>substrate</name>
    </ligand>
</feature>
<dbReference type="FunFam" id="3.90.950.10:FF:000001">
    <property type="entry name" value="dITP/XTP pyrophosphatase"/>
    <property type="match status" value="1"/>
</dbReference>
<dbReference type="Pfam" id="PF01725">
    <property type="entry name" value="Ham1p_like"/>
    <property type="match status" value="1"/>
</dbReference>
<dbReference type="GO" id="GO:0000166">
    <property type="term" value="F:nucleotide binding"/>
    <property type="evidence" value="ECO:0007669"/>
    <property type="project" value="UniProtKB-KW"/>
</dbReference>
<evidence type="ECO:0000256" key="2">
    <source>
        <dbReference type="ARBA" id="ARBA00011738"/>
    </source>
</evidence>
<dbReference type="GO" id="GO:0009117">
    <property type="term" value="P:nucleotide metabolic process"/>
    <property type="evidence" value="ECO:0007669"/>
    <property type="project" value="UniProtKB-KW"/>
</dbReference>
<evidence type="ECO:0000256" key="6">
    <source>
        <dbReference type="ARBA" id="ARBA00022842"/>
    </source>
</evidence>
<organism evidence="12 13">
    <name type="scientific">Fervidibacillus halotolerans</name>
    <dbReference type="NCBI Taxonomy" id="2980027"/>
    <lineage>
        <taxon>Bacteria</taxon>
        <taxon>Bacillati</taxon>
        <taxon>Bacillota</taxon>
        <taxon>Bacilli</taxon>
        <taxon>Bacillales</taxon>
        <taxon>Bacillaceae</taxon>
        <taxon>Fervidibacillus</taxon>
    </lineage>
</organism>
<evidence type="ECO:0000313" key="13">
    <source>
        <dbReference type="Proteomes" id="UP001164726"/>
    </source>
</evidence>
<dbReference type="GO" id="GO:0035870">
    <property type="term" value="F:dITP diphosphatase activity"/>
    <property type="evidence" value="ECO:0007669"/>
    <property type="project" value="UniProtKB-UniRule"/>
</dbReference>
<comment type="subunit">
    <text evidence="2 10">Homodimer.</text>
</comment>
<evidence type="ECO:0000256" key="5">
    <source>
        <dbReference type="ARBA" id="ARBA00022801"/>
    </source>
</evidence>
<evidence type="ECO:0000256" key="8">
    <source>
        <dbReference type="ARBA" id="ARBA00051875"/>
    </source>
</evidence>
<dbReference type="GO" id="GO:0036222">
    <property type="term" value="F:XTP diphosphatase activity"/>
    <property type="evidence" value="ECO:0007669"/>
    <property type="project" value="UniProtKB-UniRule"/>
</dbReference>
<gene>
    <name evidence="12" type="ORF">OE105_08225</name>
</gene>
<evidence type="ECO:0000256" key="1">
    <source>
        <dbReference type="ARBA" id="ARBA00008023"/>
    </source>
</evidence>
<dbReference type="RefSeq" id="WP_275419719.1">
    <property type="nucleotide sequence ID" value="NZ_CP106877.1"/>
</dbReference>
<evidence type="ECO:0000256" key="3">
    <source>
        <dbReference type="ARBA" id="ARBA00022723"/>
    </source>
</evidence>
<proteinExistence type="inferred from homology"/>
<dbReference type="GO" id="GO:0046872">
    <property type="term" value="F:metal ion binding"/>
    <property type="evidence" value="ECO:0007669"/>
    <property type="project" value="UniProtKB-KW"/>
</dbReference>
<evidence type="ECO:0000256" key="4">
    <source>
        <dbReference type="ARBA" id="ARBA00022741"/>
    </source>
</evidence>
<dbReference type="InterPro" id="IPR002637">
    <property type="entry name" value="RdgB/HAM1"/>
</dbReference>
<protein>
    <recommendedName>
        <fullName evidence="10">dITP/XTP pyrophosphatase</fullName>
        <ecNumber evidence="10">3.6.1.66</ecNumber>
    </recommendedName>
    <alternativeName>
        <fullName evidence="10">Non-canonical purine NTP pyrophosphatase</fullName>
    </alternativeName>
    <alternativeName>
        <fullName evidence="10">Non-standard purine NTP pyrophosphatase</fullName>
    </alternativeName>
    <alternativeName>
        <fullName evidence="10">Nucleoside-triphosphate diphosphatase</fullName>
    </alternativeName>
    <alternativeName>
        <fullName evidence="10">Nucleoside-triphosphate pyrophosphatase</fullName>
        <shortName evidence="10">NTPase</shortName>
    </alternativeName>
</protein>
<comment type="cofactor">
    <cofactor evidence="10">
        <name>Mg(2+)</name>
        <dbReference type="ChEBI" id="CHEBI:18420"/>
    </cofactor>
    <text evidence="10">Binds 1 Mg(2+) ion per subunit.</text>
</comment>
<dbReference type="NCBIfam" id="TIGR00042">
    <property type="entry name" value="RdgB/HAM1 family non-canonical purine NTP pyrophosphatase"/>
    <property type="match status" value="1"/>
</dbReference>
<dbReference type="Proteomes" id="UP001164726">
    <property type="component" value="Chromosome"/>
</dbReference>
<keyword evidence="13" id="KW-1185">Reference proteome</keyword>
<keyword evidence="4 10" id="KW-0547">Nucleotide-binding</keyword>
<dbReference type="CDD" id="cd00515">
    <property type="entry name" value="HAM1"/>
    <property type="match status" value="1"/>
</dbReference>
<dbReference type="GO" id="GO:0005829">
    <property type="term" value="C:cytosol"/>
    <property type="evidence" value="ECO:0007669"/>
    <property type="project" value="TreeGrafter"/>
</dbReference>
<dbReference type="EC" id="3.6.1.66" evidence="10"/>
<dbReference type="NCBIfam" id="NF011397">
    <property type="entry name" value="PRK14822.1"/>
    <property type="match status" value="1"/>
</dbReference>
<dbReference type="Gene3D" id="3.90.950.10">
    <property type="match status" value="1"/>
</dbReference>
<dbReference type="GO" id="GO:0036220">
    <property type="term" value="F:ITP diphosphatase activity"/>
    <property type="evidence" value="ECO:0007669"/>
    <property type="project" value="UniProtKB-UniRule"/>
</dbReference>
<dbReference type="SUPFAM" id="SSF52972">
    <property type="entry name" value="ITPase-like"/>
    <property type="match status" value="1"/>
</dbReference>
<evidence type="ECO:0000256" key="9">
    <source>
        <dbReference type="ARBA" id="ARBA00052017"/>
    </source>
</evidence>
<feature type="binding site" evidence="10">
    <location>
        <begin position="153"/>
        <end position="156"/>
    </location>
    <ligand>
        <name>substrate</name>
    </ligand>
</feature>
<dbReference type="EMBL" id="CP106877">
    <property type="protein sequence ID" value="WAA11609.1"/>
    <property type="molecule type" value="Genomic_DNA"/>
</dbReference>
<dbReference type="HAMAP" id="MF_01405">
    <property type="entry name" value="Non_canon_purine_NTPase"/>
    <property type="match status" value="1"/>
</dbReference>
<dbReference type="GO" id="GO:0017111">
    <property type="term" value="F:ribonucleoside triphosphate phosphatase activity"/>
    <property type="evidence" value="ECO:0007669"/>
    <property type="project" value="InterPro"/>
</dbReference>
<feature type="active site" description="Proton acceptor" evidence="10">
    <location>
        <position position="70"/>
    </location>
</feature>
<accession>A0A9E8RXV9</accession>
<feature type="binding site" evidence="10">
    <location>
        <begin position="181"/>
        <end position="182"/>
    </location>
    <ligand>
        <name>substrate</name>
    </ligand>
</feature>
<evidence type="ECO:0000313" key="12">
    <source>
        <dbReference type="EMBL" id="WAA11609.1"/>
    </source>
</evidence>
<reference evidence="12" key="1">
    <citation type="submission" date="2022-09" db="EMBL/GenBank/DDBJ databases">
        <title>Complete Genomes of Fervidibacillus albus and Fervidibacillus halotolerans isolated from tidal flat sediments.</title>
        <authorList>
            <person name="Kwon K.K."/>
            <person name="Yang S.-H."/>
            <person name="Park M.J."/>
            <person name="Oh H.-M."/>
        </authorList>
    </citation>
    <scope>NUCLEOTIDE SEQUENCE</scope>
    <source>
        <strain evidence="12">MEBiC13594</strain>
    </source>
</reference>
<feature type="binding site" evidence="10">
    <location>
        <position position="176"/>
    </location>
    <ligand>
        <name>substrate</name>
    </ligand>
</feature>
<evidence type="ECO:0000256" key="7">
    <source>
        <dbReference type="ARBA" id="ARBA00023080"/>
    </source>
</evidence>
<feature type="binding site" evidence="10">
    <location>
        <position position="70"/>
    </location>
    <ligand>
        <name>Mg(2+)</name>
        <dbReference type="ChEBI" id="CHEBI:18420"/>
    </ligand>
</feature>
<name>A0A9E8RXV9_9BACI</name>
<dbReference type="AlphaFoldDB" id="A0A9E8RXV9"/>
<comment type="catalytic activity">
    <reaction evidence="8 10">
        <text>dITP + H2O = dIMP + diphosphate + H(+)</text>
        <dbReference type="Rhea" id="RHEA:28342"/>
        <dbReference type="ChEBI" id="CHEBI:15377"/>
        <dbReference type="ChEBI" id="CHEBI:15378"/>
        <dbReference type="ChEBI" id="CHEBI:33019"/>
        <dbReference type="ChEBI" id="CHEBI:61194"/>
        <dbReference type="ChEBI" id="CHEBI:61382"/>
        <dbReference type="EC" id="3.6.1.66"/>
    </reaction>
</comment>
<evidence type="ECO:0000256" key="10">
    <source>
        <dbReference type="HAMAP-Rule" id="MF_01405"/>
    </source>
</evidence>
<sequence>MKEIIIATKNPGKAKEFKKIFDPYGIQVKTLLDFPNAPDIEETGKTFRENAILKAEGIAKLLQRPVIADDSGLTIDALDGRPGVYSARYAGENKNDNDNIEKVLHEMKDVPFEDRTAQFRCTIAVTIPEEQTFTVEGVCNGIILTAKRGTNGFGYDPIFYYPDKGKTFAELDPEEKNTISHRGRAIQKLKRWFTEELVRDGGNG</sequence>
<dbReference type="PANTHER" id="PTHR11067:SF9">
    <property type="entry name" value="INOSINE TRIPHOSPHATE PYROPHOSPHATASE"/>
    <property type="match status" value="1"/>
</dbReference>
<keyword evidence="5 10" id="KW-0378">Hydrolase</keyword>
<keyword evidence="3 10" id="KW-0479">Metal-binding</keyword>
<dbReference type="InterPro" id="IPR020922">
    <property type="entry name" value="dITP/XTP_pyrophosphatase"/>
</dbReference>
<feature type="binding site" evidence="10">
    <location>
        <begin position="8"/>
        <end position="13"/>
    </location>
    <ligand>
        <name>substrate</name>
    </ligand>
</feature>
<dbReference type="GO" id="GO:0009146">
    <property type="term" value="P:purine nucleoside triphosphate catabolic process"/>
    <property type="evidence" value="ECO:0007669"/>
    <property type="project" value="UniProtKB-UniRule"/>
</dbReference>
<comment type="catalytic activity">
    <reaction evidence="9 10">
        <text>XTP + H2O = XMP + diphosphate + H(+)</text>
        <dbReference type="Rhea" id="RHEA:28610"/>
        <dbReference type="ChEBI" id="CHEBI:15377"/>
        <dbReference type="ChEBI" id="CHEBI:15378"/>
        <dbReference type="ChEBI" id="CHEBI:33019"/>
        <dbReference type="ChEBI" id="CHEBI:57464"/>
        <dbReference type="ChEBI" id="CHEBI:61314"/>
        <dbReference type="EC" id="3.6.1.66"/>
    </reaction>
</comment>
<evidence type="ECO:0000256" key="11">
    <source>
        <dbReference type="RuleBase" id="RU003781"/>
    </source>
</evidence>
<comment type="function">
    <text evidence="10">Pyrophosphatase that catalyzes the hydrolysis of nucleoside triphosphates to their monophosphate derivatives, with a high preference for the non-canonical purine nucleotides XTP (xanthosine triphosphate), dITP (deoxyinosine triphosphate) and ITP. Seems to function as a house-cleaning enzyme that removes non-canonical purine nucleotides from the nucleotide pool, thus preventing their incorporation into DNA/RNA and avoiding chromosomal lesions.</text>
</comment>
<dbReference type="InterPro" id="IPR029001">
    <property type="entry name" value="ITPase-like_fam"/>
</dbReference>
<feature type="binding site" evidence="10">
    <location>
        <position position="41"/>
    </location>
    <ligand>
        <name>Mg(2+)</name>
        <dbReference type="ChEBI" id="CHEBI:18420"/>
    </ligand>
</feature>
<keyword evidence="6 10" id="KW-0460">Magnesium</keyword>
<comment type="similarity">
    <text evidence="1 10 11">Belongs to the HAM1 NTPase family.</text>
</comment>
<dbReference type="PANTHER" id="PTHR11067">
    <property type="entry name" value="INOSINE TRIPHOSPHATE PYROPHOSPHATASE/HAM1 PROTEIN"/>
    <property type="match status" value="1"/>
</dbReference>
<dbReference type="KEGG" id="fhl:OE105_08225"/>
<keyword evidence="7 10" id="KW-0546">Nucleotide metabolism</keyword>
<comment type="catalytic activity">
    <reaction evidence="10">
        <text>ITP + H2O = IMP + diphosphate + H(+)</text>
        <dbReference type="Rhea" id="RHEA:29399"/>
        <dbReference type="ChEBI" id="CHEBI:15377"/>
        <dbReference type="ChEBI" id="CHEBI:15378"/>
        <dbReference type="ChEBI" id="CHEBI:33019"/>
        <dbReference type="ChEBI" id="CHEBI:58053"/>
        <dbReference type="ChEBI" id="CHEBI:61402"/>
        <dbReference type="EC" id="3.6.1.66"/>
    </reaction>
</comment>